<reference evidence="1 2" key="1">
    <citation type="submission" date="2021-01" db="EMBL/GenBank/DDBJ databases">
        <title>Draft Genome Sequence and Polyhydroxyalkanoate Biosynthetic Potential of Jeongeupia naejangsanensis Type Strain DSM 24253.</title>
        <authorList>
            <person name="Turrini P."/>
            <person name="Artuso I."/>
            <person name="Lugli G.A."/>
            <person name="Frangipani E."/>
            <person name="Ventura M."/>
            <person name="Visca P."/>
        </authorList>
    </citation>
    <scope>NUCLEOTIDE SEQUENCE [LARGE SCALE GENOMIC DNA]</scope>
    <source>
        <strain evidence="1 2">DSM 24253</strain>
    </source>
</reference>
<evidence type="ECO:0000313" key="1">
    <source>
        <dbReference type="EMBL" id="MBM3116067.1"/>
    </source>
</evidence>
<evidence type="ECO:0000313" key="2">
    <source>
        <dbReference type="Proteomes" id="UP000809431"/>
    </source>
</evidence>
<dbReference type="EMBL" id="JAESND010000004">
    <property type="protein sequence ID" value="MBM3116067.1"/>
    <property type="molecule type" value="Genomic_DNA"/>
</dbReference>
<protein>
    <submittedName>
        <fullName evidence="1">Uncharacterized protein</fullName>
    </submittedName>
</protein>
<keyword evidence="2" id="KW-1185">Reference proteome</keyword>
<dbReference type="Proteomes" id="UP000809431">
    <property type="component" value="Unassembled WGS sequence"/>
</dbReference>
<sequence>MLVLQVLKNRKVPYVVHAQYSESRPYQGGHLSRVHLGGSFMGFTFEELCEMGTGEYEVAALDPHDFRNTGTEPEFQSAWEAKHAQFEFILFGYQVGSYTSLEVLAFAQDTLEARRAGEA</sequence>
<gene>
    <name evidence="1" type="ORF">JMJ54_09495</name>
</gene>
<comment type="caution">
    <text evidence="1">The sequence shown here is derived from an EMBL/GenBank/DDBJ whole genome shotgun (WGS) entry which is preliminary data.</text>
</comment>
<accession>A0ABS2BKC7</accession>
<dbReference type="RefSeq" id="WP_203538137.1">
    <property type="nucleotide sequence ID" value="NZ_JAESND010000004.1"/>
</dbReference>
<name>A0ABS2BKC7_9NEIS</name>
<organism evidence="1 2">
    <name type="scientific">Jeongeupia naejangsanensis</name>
    <dbReference type="NCBI Taxonomy" id="613195"/>
    <lineage>
        <taxon>Bacteria</taxon>
        <taxon>Pseudomonadati</taxon>
        <taxon>Pseudomonadota</taxon>
        <taxon>Betaproteobacteria</taxon>
        <taxon>Neisseriales</taxon>
        <taxon>Chitinibacteraceae</taxon>
        <taxon>Jeongeupia</taxon>
    </lineage>
</organism>
<proteinExistence type="predicted"/>